<feature type="binding site" evidence="6">
    <location>
        <position position="236"/>
    </location>
    <ligand>
        <name>L-ornithine</name>
        <dbReference type="ChEBI" id="CHEBI:46911"/>
    </ligand>
</feature>
<dbReference type="Pfam" id="PF00185">
    <property type="entry name" value="OTCace"/>
    <property type="match status" value="1"/>
</dbReference>
<evidence type="ECO:0000256" key="2">
    <source>
        <dbReference type="ARBA" id="ARBA00007805"/>
    </source>
</evidence>
<dbReference type="GO" id="GO:0005737">
    <property type="term" value="C:cytoplasm"/>
    <property type="evidence" value="ECO:0007669"/>
    <property type="project" value="UniProtKB-SubCell"/>
</dbReference>
<comment type="subcellular location">
    <subcellularLocation>
        <location evidence="6">Cytoplasm</location>
    </subcellularLocation>
</comment>
<dbReference type="InterPro" id="IPR002292">
    <property type="entry name" value="Orn/put_carbamltrans"/>
</dbReference>
<dbReference type="AlphaFoldDB" id="A0A8J6Y704"/>
<dbReference type="InterPro" id="IPR024904">
    <property type="entry name" value="OTCase_ArgI"/>
</dbReference>
<dbReference type="NCBIfam" id="NF001986">
    <property type="entry name" value="PRK00779.1"/>
    <property type="match status" value="1"/>
</dbReference>
<sequence>MTGAKGVVVSPESLAGRDLISLLDYTTEEIQEILDLACEVKANPDHYDRALEGKTLFMYFEKPSLRTRVTFEAGMTQLGGHAIYYTAADGKIGVRESVEDVARNLERWVDGAMCRTFSHEMIQNLARNSEIPIINGLTDLLHPCQALADYQTLMEVKGDLAGKKLAFVGDGNNVANSLMTAGARLGVHVTVITPKGYEPEGEMVAACRAAADTAGGTITIGNDLALVEGADAVYTDVWASMGQEAEQDKRNAEFRAYQINRKVMDMAGEDAIFMHCLPAHRGEEVTSDVADMPRSVIFQEAENRLHAQKAVMLQVMGGV</sequence>
<evidence type="ECO:0000259" key="7">
    <source>
        <dbReference type="Pfam" id="PF00185"/>
    </source>
</evidence>
<keyword evidence="6" id="KW-0963">Cytoplasm</keyword>
<comment type="pathway">
    <text evidence="1">Amino-acid biosynthesis; L-arginine biosynthesis; L-arginine from L-ornithine and carbamoyl phosphate: step 1/3.</text>
</comment>
<evidence type="ECO:0000313" key="10">
    <source>
        <dbReference type="Proteomes" id="UP000648239"/>
    </source>
</evidence>
<feature type="binding site" evidence="6">
    <location>
        <position position="304"/>
    </location>
    <ligand>
        <name>carbamoyl phosphate</name>
        <dbReference type="ChEBI" id="CHEBI:58228"/>
    </ligand>
</feature>
<dbReference type="FunFam" id="3.40.50.1370:FF:000008">
    <property type="entry name" value="Ornithine carbamoyltransferase"/>
    <property type="match status" value="1"/>
</dbReference>
<reference evidence="9 10" key="1">
    <citation type="submission" date="2020-08" db="EMBL/GenBank/DDBJ databases">
        <title>Acidobacteriota in marine sediments use diverse sulfur dissimilation pathways.</title>
        <authorList>
            <person name="Wasmund K."/>
        </authorList>
    </citation>
    <scope>NUCLEOTIDE SEQUENCE [LARGE SCALE GENOMIC DNA]</scope>
    <source>
        <strain evidence="9">MAG AM4</strain>
    </source>
</reference>
<dbReference type="InterPro" id="IPR036901">
    <property type="entry name" value="Asp/Orn_carbamoylTrfase_sf"/>
</dbReference>
<dbReference type="Pfam" id="PF02729">
    <property type="entry name" value="OTCace_N"/>
    <property type="match status" value="1"/>
</dbReference>
<evidence type="ECO:0000256" key="3">
    <source>
        <dbReference type="ARBA" id="ARBA00013007"/>
    </source>
</evidence>
<dbReference type="SUPFAM" id="SSF53671">
    <property type="entry name" value="Aspartate/ornithine carbamoyltransferase"/>
    <property type="match status" value="1"/>
</dbReference>
<dbReference type="PANTHER" id="PTHR45753:SF3">
    <property type="entry name" value="ORNITHINE TRANSCARBAMYLASE, MITOCHONDRIAL"/>
    <property type="match status" value="1"/>
</dbReference>
<dbReference type="InterPro" id="IPR006131">
    <property type="entry name" value="Asp_carbamoyltransf_Asp/Orn-bd"/>
</dbReference>
<protein>
    <recommendedName>
        <fullName evidence="3 6">Ornithine carbamoyltransferase</fullName>
        <shortName evidence="6">OTCase</shortName>
        <ecNumber evidence="3 6">2.1.3.3</ecNumber>
    </recommendedName>
</protein>
<dbReference type="InterPro" id="IPR006132">
    <property type="entry name" value="Asp/Orn_carbamoyltranf_P-bd"/>
</dbReference>
<comment type="caution">
    <text evidence="9">The sequence shown here is derived from an EMBL/GenBank/DDBJ whole genome shotgun (WGS) entry which is preliminary data.</text>
</comment>
<dbReference type="InterPro" id="IPR006130">
    <property type="entry name" value="Asp/Orn_carbamoylTrfase"/>
</dbReference>
<feature type="binding site" evidence="6">
    <location>
        <begin position="276"/>
        <end position="277"/>
    </location>
    <ligand>
        <name>carbamoyl phosphate</name>
        <dbReference type="ChEBI" id="CHEBI:58228"/>
    </ligand>
</feature>
<dbReference type="EMBL" id="JACXWD010000031">
    <property type="protein sequence ID" value="MBD3868420.1"/>
    <property type="molecule type" value="Genomic_DNA"/>
</dbReference>
<feature type="binding site" evidence="6">
    <location>
        <position position="115"/>
    </location>
    <ligand>
        <name>carbamoyl phosphate</name>
        <dbReference type="ChEBI" id="CHEBI:58228"/>
    </ligand>
</feature>
<gene>
    <name evidence="9" type="primary">argF</name>
    <name evidence="9" type="ORF">IFK94_09885</name>
</gene>
<name>A0A8J6Y704_9BACT</name>
<dbReference type="Proteomes" id="UP000648239">
    <property type="component" value="Unassembled WGS sequence"/>
</dbReference>
<dbReference type="GO" id="GO:0004585">
    <property type="term" value="F:ornithine carbamoyltransferase activity"/>
    <property type="evidence" value="ECO:0007669"/>
    <property type="project" value="UniProtKB-UniRule"/>
</dbReference>
<evidence type="ECO:0000256" key="5">
    <source>
        <dbReference type="ARBA" id="ARBA00048772"/>
    </source>
</evidence>
<evidence type="ECO:0000256" key="6">
    <source>
        <dbReference type="HAMAP-Rule" id="MF_01109"/>
    </source>
</evidence>
<organism evidence="9 10">
    <name type="scientific">Candidatus Polarisedimenticola svalbardensis</name>
    <dbReference type="NCBI Taxonomy" id="2886004"/>
    <lineage>
        <taxon>Bacteria</taxon>
        <taxon>Pseudomonadati</taxon>
        <taxon>Acidobacteriota</taxon>
        <taxon>Candidatus Polarisedimenticolia</taxon>
        <taxon>Candidatus Polarisedimenticolales</taxon>
        <taxon>Candidatus Polarisedimenticolaceae</taxon>
        <taxon>Candidatus Polarisedimenticola</taxon>
    </lineage>
</organism>
<dbReference type="HAMAP" id="MF_01109">
    <property type="entry name" value="OTCase"/>
    <property type="match status" value="1"/>
</dbReference>
<dbReference type="PANTHER" id="PTHR45753">
    <property type="entry name" value="ORNITHINE CARBAMOYLTRANSFERASE, MITOCHONDRIAL"/>
    <property type="match status" value="1"/>
</dbReference>
<comment type="caution">
    <text evidence="6">Lacks conserved residue(s) required for the propagation of feature annotation.</text>
</comment>
<dbReference type="Gene3D" id="3.40.50.1370">
    <property type="entry name" value="Aspartate/ornithine carbamoyltransferase"/>
    <property type="match status" value="2"/>
</dbReference>
<comment type="similarity">
    <text evidence="2 6">Belongs to the aspartate/ornithine carbamoyltransferase superfamily. OTCase family.</text>
</comment>
<dbReference type="GO" id="GO:0042450">
    <property type="term" value="P:L-arginine biosynthetic process via ornithine"/>
    <property type="evidence" value="ECO:0007669"/>
    <property type="project" value="UniProtKB-UniRule"/>
</dbReference>
<accession>A0A8J6Y704</accession>
<dbReference type="GO" id="GO:0016597">
    <property type="term" value="F:amino acid binding"/>
    <property type="evidence" value="ECO:0007669"/>
    <property type="project" value="InterPro"/>
</dbReference>
<evidence type="ECO:0000259" key="8">
    <source>
        <dbReference type="Pfam" id="PF02729"/>
    </source>
</evidence>
<evidence type="ECO:0000256" key="1">
    <source>
        <dbReference type="ARBA" id="ARBA00004975"/>
    </source>
</evidence>
<evidence type="ECO:0000313" key="9">
    <source>
        <dbReference type="EMBL" id="MBD3868420.1"/>
    </source>
</evidence>
<evidence type="ECO:0000256" key="4">
    <source>
        <dbReference type="ARBA" id="ARBA00022679"/>
    </source>
</evidence>
<feature type="binding site" evidence="6">
    <location>
        <begin position="240"/>
        <end position="241"/>
    </location>
    <ligand>
        <name>L-ornithine</name>
        <dbReference type="ChEBI" id="CHEBI:46911"/>
    </ligand>
</feature>
<feature type="domain" description="Aspartate/ornithine carbamoyltransferase Asp/Orn-binding" evidence="7">
    <location>
        <begin position="162"/>
        <end position="313"/>
    </location>
</feature>
<dbReference type="EC" id="2.1.3.3" evidence="3 6"/>
<feature type="domain" description="Aspartate/ornithine carbamoyltransferase carbamoyl-P binding" evidence="8">
    <location>
        <begin position="17"/>
        <end position="155"/>
    </location>
</feature>
<proteinExistence type="inferred from homology"/>
<dbReference type="GO" id="GO:0019240">
    <property type="term" value="P:citrulline biosynthetic process"/>
    <property type="evidence" value="ECO:0007669"/>
    <property type="project" value="TreeGrafter"/>
</dbReference>
<feature type="binding site" evidence="6">
    <location>
        <position position="173"/>
    </location>
    <ligand>
        <name>L-ornithine</name>
        <dbReference type="ChEBI" id="CHEBI:46911"/>
    </ligand>
</feature>
<dbReference type="NCBIfam" id="TIGR00658">
    <property type="entry name" value="orni_carb_tr"/>
    <property type="match status" value="1"/>
</dbReference>
<keyword evidence="4 6" id="KW-0808">Transferase</keyword>
<dbReference type="PRINTS" id="PR00100">
    <property type="entry name" value="AOTCASE"/>
</dbReference>
<comment type="catalytic activity">
    <reaction evidence="5 6">
        <text>carbamoyl phosphate + L-ornithine = L-citrulline + phosphate + H(+)</text>
        <dbReference type="Rhea" id="RHEA:19513"/>
        <dbReference type="ChEBI" id="CHEBI:15378"/>
        <dbReference type="ChEBI" id="CHEBI:43474"/>
        <dbReference type="ChEBI" id="CHEBI:46911"/>
        <dbReference type="ChEBI" id="CHEBI:57743"/>
        <dbReference type="ChEBI" id="CHEBI:58228"/>
        <dbReference type="EC" id="2.1.3.3"/>
    </reaction>
</comment>
<feature type="binding site" evidence="6">
    <location>
        <begin position="142"/>
        <end position="145"/>
    </location>
    <ligand>
        <name>carbamoyl phosphate</name>
        <dbReference type="ChEBI" id="CHEBI:58228"/>
    </ligand>
</feature>
<dbReference type="PRINTS" id="PR00102">
    <property type="entry name" value="OTCASE"/>
</dbReference>